<evidence type="ECO:0000313" key="2">
    <source>
        <dbReference type="Proteomes" id="UP000250796"/>
    </source>
</evidence>
<reference evidence="1 2" key="1">
    <citation type="submission" date="2017-01" db="EMBL/GenBank/DDBJ databases">
        <authorList>
            <person name="Erauso G."/>
        </authorList>
    </citation>
    <scope>NUCLEOTIDE SEQUENCE [LARGE SCALE GENOMIC DNA]</scope>
    <source>
        <strain evidence="1">MESINF1</strain>
    </source>
</reference>
<dbReference type="AlphaFoldDB" id="A0A7Z7PP72"/>
<protein>
    <submittedName>
        <fullName evidence="1">Uncharacterized protein</fullName>
    </submittedName>
</protein>
<name>A0A7Z7PP72_9BACT</name>
<dbReference type="KEGG" id="minf:MESINF_1624"/>
<organism evidence="1 2">
    <name type="scientific">Mesotoga infera</name>
    <dbReference type="NCBI Taxonomy" id="1236046"/>
    <lineage>
        <taxon>Bacteria</taxon>
        <taxon>Thermotogati</taxon>
        <taxon>Thermotogota</taxon>
        <taxon>Thermotogae</taxon>
        <taxon>Kosmotogales</taxon>
        <taxon>Kosmotogaceae</taxon>
        <taxon>Mesotoga</taxon>
    </lineage>
</organism>
<evidence type="ECO:0000313" key="1">
    <source>
        <dbReference type="EMBL" id="SSC13068.1"/>
    </source>
</evidence>
<sequence>MTRSNGDVIIVYGCRGGETGRRNGLKIRWGEGSVWVRFPSPAPCKQKSRSFT</sequence>
<dbReference type="Proteomes" id="UP000250796">
    <property type="component" value="Chromosome MESINF"/>
</dbReference>
<accession>A0A7Z7PP72</accession>
<keyword evidence="2" id="KW-1185">Reference proteome</keyword>
<dbReference type="EMBL" id="LS974202">
    <property type="protein sequence ID" value="SSC13068.1"/>
    <property type="molecule type" value="Genomic_DNA"/>
</dbReference>
<proteinExistence type="predicted"/>
<gene>
    <name evidence="1" type="ORF">MESINF_1624</name>
</gene>